<feature type="transmembrane region" description="Helical" evidence="5">
    <location>
        <begin position="166"/>
        <end position="187"/>
    </location>
</feature>
<dbReference type="InterPro" id="IPR046862">
    <property type="entry name" value="Rhomboid_2"/>
</dbReference>
<protein>
    <recommendedName>
        <fullName evidence="8">Rhomboid family intramembrane serine protease</fullName>
    </recommendedName>
</protein>
<gene>
    <name evidence="6" type="ORF">GCM10009827_087600</name>
</gene>
<reference evidence="7" key="1">
    <citation type="journal article" date="2019" name="Int. J. Syst. Evol. Microbiol.">
        <title>The Global Catalogue of Microorganisms (GCM) 10K type strain sequencing project: providing services to taxonomists for standard genome sequencing and annotation.</title>
        <authorList>
            <consortium name="The Broad Institute Genomics Platform"/>
            <consortium name="The Broad Institute Genome Sequencing Center for Infectious Disease"/>
            <person name="Wu L."/>
            <person name="Ma J."/>
        </authorList>
    </citation>
    <scope>NUCLEOTIDE SEQUENCE [LARGE SCALE GENOMIC DNA]</scope>
    <source>
        <strain evidence="7">JCM 15933</strain>
    </source>
</reference>
<keyword evidence="7" id="KW-1185">Reference proteome</keyword>
<feature type="transmembrane region" description="Helical" evidence="5">
    <location>
        <begin position="228"/>
        <end position="244"/>
    </location>
</feature>
<dbReference type="Gene3D" id="1.20.1540.10">
    <property type="entry name" value="Rhomboid-like"/>
    <property type="match status" value="1"/>
</dbReference>
<dbReference type="EMBL" id="BAAAQD010000023">
    <property type="protein sequence ID" value="GAA1553363.1"/>
    <property type="molecule type" value="Genomic_DNA"/>
</dbReference>
<evidence type="ECO:0000313" key="7">
    <source>
        <dbReference type="Proteomes" id="UP001501470"/>
    </source>
</evidence>
<evidence type="ECO:0008006" key="8">
    <source>
        <dbReference type="Google" id="ProtNLM"/>
    </source>
</evidence>
<keyword evidence="2 5" id="KW-0812">Transmembrane</keyword>
<dbReference type="Pfam" id="PF20401">
    <property type="entry name" value="Rhomboid_2"/>
    <property type="match status" value="1"/>
</dbReference>
<sequence>MCPQDEALGLGEQASSGSSTLDGEIIFDGSHLMGVRSRCRLYRDPPGLVAASYLPGGELADALLGAEGRSAKAKICLSFLAQVRLAPLYVLIVIGVDVILNHAVSAEVRTQIVLANSTNVANLQAHRIWTLVTSAFVLDERAGVVAMIPLLLLLSVAEVLWGWRRLLVVFFGSNAVTSCLVYGLLLAGVRGGWLGGAITVASDVGTSYGSHAVGGALALTLPVRARRYLVPLAIAVVVVPLLNGGTFTDVGHLLAVLLGFLAGWQMRRRPLAGHLRRPAQLRADRTMVYSFDDVAGARAALITALRQHRPVRLDDAVVAWSDQTDRIHVQETRDMDAIDGTLAGGAWGVVLGTFVGLPITGLVIGAGAVAMVARRHDAGLSDTTVERTMQALPKGRSALLLLAEPASQPALTRALTRTGGTPVPDVAQDGQRS</sequence>
<dbReference type="InterPro" id="IPR035952">
    <property type="entry name" value="Rhomboid-like_sf"/>
</dbReference>
<feature type="transmembrane region" description="Helical" evidence="5">
    <location>
        <begin position="193"/>
        <end position="221"/>
    </location>
</feature>
<evidence type="ECO:0000313" key="6">
    <source>
        <dbReference type="EMBL" id="GAA1553363.1"/>
    </source>
</evidence>
<feature type="transmembrane region" description="Helical" evidence="5">
    <location>
        <begin position="142"/>
        <end position="161"/>
    </location>
</feature>
<dbReference type="SUPFAM" id="SSF144091">
    <property type="entry name" value="Rhomboid-like"/>
    <property type="match status" value="1"/>
</dbReference>
<evidence type="ECO:0000256" key="5">
    <source>
        <dbReference type="SAM" id="Phobius"/>
    </source>
</evidence>
<accession>A0ABP4N021</accession>
<comment type="subcellular location">
    <subcellularLocation>
        <location evidence="1">Membrane</location>
        <topology evidence="1">Multi-pass membrane protein</topology>
    </subcellularLocation>
</comment>
<evidence type="ECO:0000256" key="1">
    <source>
        <dbReference type="ARBA" id="ARBA00004141"/>
    </source>
</evidence>
<evidence type="ECO:0000256" key="3">
    <source>
        <dbReference type="ARBA" id="ARBA00022989"/>
    </source>
</evidence>
<comment type="caution">
    <text evidence="6">The sequence shown here is derived from an EMBL/GenBank/DDBJ whole genome shotgun (WGS) entry which is preliminary data.</text>
</comment>
<dbReference type="Pfam" id="PF06897">
    <property type="entry name" value="DUF1269"/>
    <property type="match status" value="1"/>
</dbReference>
<dbReference type="Proteomes" id="UP001501470">
    <property type="component" value="Unassembled WGS sequence"/>
</dbReference>
<evidence type="ECO:0000256" key="4">
    <source>
        <dbReference type="ARBA" id="ARBA00023136"/>
    </source>
</evidence>
<name>A0ABP4N021_9ACTN</name>
<keyword evidence="4 5" id="KW-0472">Membrane</keyword>
<evidence type="ECO:0000256" key="2">
    <source>
        <dbReference type="ARBA" id="ARBA00022692"/>
    </source>
</evidence>
<dbReference type="InterPro" id="IPR009200">
    <property type="entry name" value="DUF1269_membrane"/>
</dbReference>
<keyword evidence="3 5" id="KW-1133">Transmembrane helix</keyword>
<organism evidence="6 7">
    <name type="scientific">Dactylosporangium maewongense</name>
    <dbReference type="NCBI Taxonomy" id="634393"/>
    <lineage>
        <taxon>Bacteria</taxon>
        <taxon>Bacillati</taxon>
        <taxon>Actinomycetota</taxon>
        <taxon>Actinomycetes</taxon>
        <taxon>Micromonosporales</taxon>
        <taxon>Micromonosporaceae</taxon>
        <taxon>Dactylosporangium</taxon>
    </lineage>
</organism>
<proteinExistence type="predicted"/>